<accession>A0A0C3NF35</accession>
<reference evidence="3" key="2">
    <citation type="submission" date="2015-01" db="EMBL/GenBank/DDBJ databases">
        <title>Evolutionary Origins and Diversification of the Mycorrhizal Mutualists.</title>
        <authorList>
            <consortium name="DOE Joint Genome Institute"/>
            <consortium name="Mycorrhizal Genomics Consortium"/>
            <person name="Kohler A."/>
            <person name="Kuo A."/>
            <person name="Nagy L.G."/>
            <person name="Floudas D."/>
            <person name="Copeland A."/>
            <person name="Barry K.W."/>
            <person name="Cichocki N."/>
            <person name="Veneault-Fourrey C."/>
            <person name="LaButti K."/>
            <person name="Lindquist E.A."/>
            <person name="Lipzen A."/>
            <person name="Lundell T."/>
            <person name="Morin E."/>
            <person name="Murat C."/>
            <person name="Riley R."/>
            <person name="Ohm R."/>
            <person name="Sun H."/>
            <person name="Tunlid A."/>
            <person name="Henrissat B."/>
            <person name="Grigoriev I.V."/>
            <person name="Hibbett D.S."/>
            <person name="Martin F."/>
        </authorList>
    </citation>
    <scope>NUCLEOTIDE SEQUENCE [LARGE SCALE GENOMIC DNA]</scope>
    <source>
        <strain evidence="3">Marx 270</strain>
    </source>
</reference>
<evidence type="ECO:0000313" key="2">
    <source>
        <dbReference type="EMBL" id="KIN94345.1"/>
    </source>
</evidence>
<sequence>MPRTSKARKLAAARARAAPRKTKVSLPLTDNGSPNAHASEADPLEEESNEIVAIHPNSASKSDSSGYRGHCTVEKSISTDRERLNLTLDGEKPASKGSRNPCGETMASNWNVVFAQKLSVEWRNAERKRELGYSGLSERTKQRRYKVARNEAAVRAEAKTCENPQVVLMRNMFVLQAGSPATEREDSKSIGSHMQMV</sequence>
<feature type="region of interest" description="Disordered" evidence="1">
    <location>
        <begin position="1"/>
        <end position="103"/>
    </location>
</feature>
<dbReference type="HOGENOM" id="CLU_1384660_0_0_1"/>
<feature type="compositionally biased region" description="Basic residues" evidence="1">
    <location>
        <begin position="1"/>
        <end position="23"/>
    </location>
</feature>
<feature type="compositionally biased region" description="Basic and acidic residues" evidence="1">
    <location>
        <begin position="71"/>
        <end position="94"/>
    </location>
</feature>
<protein>
    <submittedName>
        <fullName evidence="2">Uncharacterized protein</fullName>
    </submittedName>
</protein>
<reference evidence="2 3" key="1">
    <citation type="submission" date="2014-04" db="EMBL/GenBank/DDBJ databases">
        <authorList>
            <consortium name="DOE Joint Genome Institute"/>
            <person name="Kuo A."/>
            <person name="Kohler A."/>
            <person name="Costa M.D."/>
            <person name="Nagy L.G."/>
            <person name="Floudas D."/>
            <person name="Copeland A."/>
            <person name="Barry K.W."/>
            <person name="Cichocki N."/>
            <person name="Veneault-Fourrey C."/>
            <person name="LaButti K."/>
            <person name="Lindquist E.A."/>
            <person name="Lipzen A."/>
            <person name="Lundell T."/>
            <person name="Morin E."/>
            <person name="Murat C."/>
            <person name="Sun H."/>
            <person name="Tunlid A."/>
            <person name="Henrissat B."/>
            <person name="Grigoriev I.V."/>
            <person name="Hibbett D.S."/>
            <person name="Martin F."/>
            <person name="Nordberg H.P."/>
            <person name="Cantor M.N."/>
            <person name="Hua S.X."/>
        </authorList>
    </citation>
    <scope>NUCLEOTIDE SEQUENCE [LARGE SCALE GENOMIC DNA]</scope>
    <source>
        <strain evidence="2 3">Marx 270</strain>
    </source>
</reference>
<dbReference type="InParanoid" id="A0A0C3NF35"/>
<organism evidence="2 3">
    <name type="scientific">Pisolithus tinctorius Marx 270</name>
    <dbReference type="NCBI Taxonomy" id="870435"/>
    <lineage>
        <taxon>Eukaryota</taxon>
        <taxon>Fungi</taxon>
        <taxon>Dikarya</taxon>
        <taxon>Basidiomycota</taxon>
        <taxon>Agaricomycotina</taxon>
        <taxon>Agaricomycetes</taxon>
        <taxon>Agaricomycetidae</taxon>
        <taxon>Boletales</taxon>
        <taxon>Sclerodermatineae</taxon>
        <taxon>Pisolithaceae</taxon>
        <taxon>Pisolithus</taxon>
    </lineage>
</organism>
<name>A0A0C3NF35_PISTI</name>
<evidence type="ECO:0000256" key="1">
    <source>
        <dbReference type="SAM" id="MobiDB-lite"/>
    </source>
</evidence>
<proteinExistence type="predicted"/>
<gene>
    <name evidence="2" type="ORF">M404DRAFT_385419</name>
</gene>
<dbReference type="Proteomes" id="UP000054217">
    <property type="component" value="Unassembled WGS sequence"/>
</dbReference>
<dbReference type="AlphaFoldDB" id="A0A0C3NF35"/>
<evidence type="ECO:0000313" key="3">
    <source>
        <dbReference type="Proteomes" id="UP000054217"/>
    </source>
</evidence>
<keyword evidence="3" id="KW-1185">Reference proteome</keyword>
<dbReference type="EMBL" id="KN832102">
    <property type="protein sequence ID" value="KIN94345.1"/>
    <property type="molecule type" value="Genomic_DNA"/>
</dbReference>